<dbReference type="EC" id="2.3.1.47" evidence="2"/>
<comment type="cofactor">
    <cofactor evidence="1 6">
        <name>pyridoxal 5'-phosphate</name>
        <dbReference type="ChEBI" id="CHEBI:597326"/>
    </cofactor>
</comment>
<gene>
    <name evidence="8" type="ORF">NBH00_05985</name>
</gene>
<sequence>MTTSPASTSPAAPDVFAKVRGHERAAILAAAREADVLPYFRTLTSPALPVVRMEGAERIMLGSNNYLGLTGDERVMQGARDALETYGTGLTGSRLLNGTIPLHLELEEEIAAWMGTEDAIVFTTGHQANVGTLGTILTVGDTVIADSGDHASILDGCLLSRAKLRPFRHNRLDKLEKALQRSATDGGGVLVVVDGVFSMEGDIAPLPRIVELCRHYGARLMVDEAHGAGVLGARGAGASELYGVEEHVDLRMGTFSKSLASCGGFVVGSRDVIEYLRISSRAFLFTASAVPAAVGAALAALRVLRSADGPALLQAVLDNARHLRDGLEALGYAVVAPQTVGGDIAAPGVVDGTIVTPIVPVLVGDDWKAALLWKALYDGGVFVNTALHPAVPPGGALLRTSVMATHDTAVLDRALDVFAAVKRDFEAEHGPLPGPGAHGAAAG</sequence>
<dbReference type="InterPro" id="IPR015424">
    <property type="entry name" value="PyrdxlP-dep_Trfase"/>
</dbReference>
<dbReference type="PANTHER" id="PTHR13693:SF3">
    <property type="entry name" value="LD36009P"/>
    <property type="match status" value="1"/>
</dbReference>
<comment type="similarity">
    <text evidence="6">Belongs to the class-II pyridoxal-phosphate-dependent aminotransferase family.</text>
</comment>
<evidence type="ECO:0000259" key="7">
    <source>
        <dbReference type="Pfam" id="PF00155"/>
    </source>
</evidence>
<evidence type="ECO:0000256" key="6">
    <source>
        <dbReference type="RuleBase" id="RU003693"/>
    </source>
</evidence>
<evidence type="ECO:0000256" key="5">
    <source>
        <dbReference type="ARBA" id="ARBA00047715"/>
    </source>
</evidence>
<keyword evidence="9" id="KW-1185">Reference proteome</keyword>
<evidence type="ECO:0000256" key="3">
    <source>
        <dbReference type="ARBA" id="ARBA00022679"/>
    </source>
</evidence>
<evidence type="ECO:0000256" key="1">
    <source>
        <dbReference type="ARBA" id="ARBA00001933"/>
    </source>
</evidence>
<accession>A0ABY5DXB8</accession>
<keyword evidence="4 6" id="KW-0663">Pyridoxal phosphate</keyword>
<evidence type="ECO:0000256" key="4">
    <source>
        <dbReference type="ARBA" id="ARBA00022898"/>
    </source>
</evidence>
<dbReference type="RefSeq" id="WP_254572439.1">
    <property type="nucleotide sequence ID" value="NZ_CP098502.1"/>
</dbReference>
<keyword evidence="3" id="KW-0808">Transferase</keyword>
<keyword evidence="8" id="KW-0032">Aminotransferase</keyword>
<organism evidence="8 9">
    <name type="scientific">Paraconexibacter antarcticus</name>
    <dbReference type="NCBI Taxonomy" id="2949664"/>
    <lineage>
        <taxon>Bacteria</taxon>
        <taxon>Bacillati</taxon>
        <taxon>Actinomycetota</taxon>
        <taxon>Thermoleophilia</taxon>
        <taxon>Solirubrobacterales</taxon>
        <taxon>Paraconexibacteraceae</taxon>
        <taxon>Paraconexibacter</taxon>
    </lineage>
</organism>
<dbReference type="InterPro" id="IPR004839">
    <property type="entry name" value="Aminotransferase_I/II_large"/>
</dbReference>
<dbReference type="PROSITE" id="PS00599">
    <property type="entry name" value="AA_TRANSFER_CLASS_2"/>
    <property type="match status" value="1"/>
</dbReference>
<evidence type="ECO:0000313" key="9">
    <source>
        <dbReference type="Proteomes" id="UP001056035"/>
    </source>
</evidence>
<dbReference type="Pfam" id="PF00155">
    <property type="entry name" value="Aminotran_1_2"/>
    <property type="match status" value="1"/>
</dbReference>
<feature type="domain" description="Aminotransferase class I/classII large" evidence="7">
    <location>
        <begin position="59"/>
        <end position="417"/>
    </location>
</feature>
<proteinExistence type="inferred from homology"/>
<dbReference type="InterPro" id="IPR015422">
    <property type="entry name" value="PyrdxlP-dep_Trfase_small"/>
</dbReference>
<dbReference type="EMBL" id="CP098502">
    <property type="protein sequence ID" value="UTI65761.1"/>
    <property type="molecule type" value="Genomic_DNA"/>
</dbReference>
<comment type="catalytic activity">
    <reaction evidence="5">
        <text>6-carboxyhexanoyl-[ACP] + L-alanine + H(+) = (8S)-8-amino-7-oxononanoate + holo-[ACP] + CO2</text>
        <dbReference type="Rhea" id="RHEA:42288"/>
        <dbReference type="Rhea" id="RHEA-COMP:9685"/>
        <dbReference type="Rhea" id="RHEA-COMP:9955"/>
        <dbReference type="ChEBI" id="CHEBI:15378"/>
        <dbReference type="ChEBI" id="CHEBI:16526"/>
        <dbReference type="ChEBI" id="CHEBI:57972"/>
        <dbReference type="ChEBI" id="CHEBI:64479"/>
        <dbReference type="ChEBI" id="CHEBI:78846"/>
        <dbReference type="ChEBI" id="CHEBI:149468"/>
        <dbReference type="EC" id="2.3.1.47"/>
    </reaction>
</comment>
<dbReference type="PANTHER" id="PTHR13693">
    <property type="entry name" value="CLASS II AMINOTRANSFERASE/8-AMINO-7-OXONONANOATE SYNTHASE"/>
    <property type="match status" value="1"/>
</dbReference>
<dbReference type="InterPro" id="IPR015421">
    <property type="entry name" value="PyrdxlP-dep_Trfase_major"/>
</dbReference>
<protein>
    <recommendedName>
        <fullName evidence="2">8-amino-7-oxononanoate synthase</fullName>
        <ecNumber evidence="2">2.3.1.47</ecNumber>
    </recommendedName>
</protein>
<evidence type="ECO:0000256" key="2">
    <source>
        <dbReference type="ARBA" id="ARBA00013187"/>
    </source>
</evidence>
<dbReference type="Gene3D" id="3.40.640.10">
    <property type="entry name" value="Type I PLP-dependent aspartate aminotransferase-like (Major domain)"/>
    <property type="match status" value="1"/>
</dbReference>
<dbReference type="GO" id="GO:0008483">
    <property type="term" value="F:transaminase activity"/>
    <property type="evidence" value="ECO:0007669"/>
    <property type="project" value="UniProtKB-KW"/>
</dbReference>
<dbReference type="SUPFAM" id="SSF53383">
    <property type="entry name" value="PLP-dependent transferases"/>
    <property type="match status" value="1"/>
</dbReference>
<dbReference type="Gene3D" id="3.90.1150.10">
    <property type="entry name" value="Aspartate Aminotransferase, domain 1"/>
    <property type="match status" value="1"/>
</dbReference>
<dbReference type="InterPro" id="IPR001917">
    <property type="entry name" value="Aminotrans_II_pyridoxalP_BS"/>
</dbReference>
<evidence type="ECO:0000313" key="8">
    <source>
        <dbReference type="EMBL" id="UTI65761.1"/>
    </source>
</evidence>
<reference evidence="8 9" key="1">
    <citation type="submission" date="2022-06" db="EMBL/GenBank/DDBJ databases">
        <title>Paraconexibacter antarcticus.</title>
        <authorList>
            <person name="Kim C.S."/>
        </authorList>
    </citation>
    <scope>NUCLEOTIDE SEQUENCE [LARGE SCALE GENOMIC DNA]</scope>
    <source>
        <strain evidence="8 9">02-257</strain>
    </source>
</reference>
<dbReference type="Proteomes" id="UP001056035">
    <property type="component" value="Chromosome"/>
</dbReference>
<dbReference type="InterPro" id="IPR050087">
    <property type="entry name" value="AON_synthase_class-II"/>
</dbReference>
<name>A0ABY5DXB8_9ACTN</name>